<dbReference type="EMBL" id="CP024870">
    <property type="protein sequence ID" value="ATX71643.1"/>
    <property type="molecule type" value="Genomic_DNA"/>
</dbReference>
<sequence>MSIKLKNATFLIKKQLYQELNFEIKDQETKTILYSEVAQSNNFKKILQGYYPLQAGSFKVDGYDMVNKNWTKRKVANITPGDKLIKKWPEKLWMYGSLLVNSAFYANAKENYLDAKYSHLNLASSKNNQTDLEMRNNVEEIVDKFVKTSIEIETNWLDEFFEQISAFNNKSIDESGDAFDPRMKVIIKDYYKLSEKTRNLVLMETFLESLWDKVYSFLDLNSACSCEYNAKRSKQRSEKKLAKELAFHQQSYVIRKRLKIIDIHVRQTKRQIYRNNFVIKSLNKQILKSVFKSHKRKLKHINELFQWNEISRDQRFEFKKKQEKMYYDALSDEANTIRGKIVERMHRYHNNLLNGEIEKGNPQEFKEQVQSLKTKIQTVYQQAGQWIDDTIKELQISFGFIKTTFKWSVLNTVYFKFLQAMYLKKDNLVFSDIFSKLSNSEAQELLQATEILKNCQTKTSVIFLEDELSNVPKLEKPIYLLSAGQIVPKTLGEIIIQHWDDFGAKFLAGKNKIKYTYENKHLKIGDKKMKIEDFELEPAGVLVLDPSKLYLSKKDFKGDYISIEVTETKIKNYLDKNLRSFIDQQGNKYLVLSSEPVDKKIKIYITKAALLKFN</sequence>
<dbReference type="RefSeq" id="WP_100255169.1">
    <property type="nucleotide sequence ID" value="NZ_CP024870.1"/>
</dbReference>
<protein>
    <submittedName>
        <fullName evidence="1">Uncharacterized protein</fullName>
    </submittedName>
</protein>
<reference evidence="1 2" key="1">
    <citation type="submission" date="2017-11" db="EMBL/GenBank/DDBJ databases">
        <title>Complete genome sequence of Spiroplasma clarkii CN-5 (DSM 19994).</title>
        <authorList>
            <person name="Tsai Y.-M."/>
            <person name="Chang A."/>
            <person name="Lo W.-S."/>
            <person name="Kuo C.-H."/>
        </authorList>
    </citation>
    <scope>NUCLEOTIDE SEQUENCE [LARGE SCALE GENOMIC DNA]</scope>
    <source>
        <strain evidence="1 2">CN-5</strain>
    </source>
</reference>
<keyword evidence="2" id="KW-1185">Reference proteome</keyword>
<gene>
    <name evidence="1" type="ORF">SCLAR_v1c13450</name>
</gene>
<evidence type="ECO:0000313" key="1">
    <source>
        <dbReference type="EMBL" id="ATX71643.1"/>
    </source>
</evidence>
<evidence type="ECO:0000313" key="2">
    <source>
        <dbReference type="Proteomes" id="UP000231179"/>
    </source>
</evidence>
<proteinExistence type="predicted"/>
<dbReference type="Proteomes" id="UP000231179">
    <property type="component" value="Chromosome"/>
</dbReference>
<name>A0A2K8KIX4_9MOLU</name>
<accession>A0A2K8KIX4</accession>
<organism evidence="1 2">
    <name type="scientific">Spiroplasma clarkii</name>
    <dbReference type="NCBI Taxonomy" id="2139"/>
    <lineage>
        <taxon>Bacteria</taxon>
        <taxon>Bacillati</taxon>
        <taxon>Mycoplasmatota</taxon>
        <taxon>Mollicutes</taxon>
        <taxon>Entomoplasmatales</taxon>
        <taxon>Spiroplasmataceae</taxon>
        <taxon>Spiroplasma</taxon>
    </lineage>
</organism>
<dbReference type="AlphaFoldDB" id="A0A2K8KIX4"/>